<dbReference type="KEGG" id="gms:SOIL9_36040"/>
<accession>A0A6P2D3Z1</accession>
<sequence length="73" mass="8569">MGLDFSRQLQKLKNKSWARCPQLERRTVREKVVSCLAFRSSKSRLRNPWIPDPIKAGRFSKQVEFLCYEGAII</sequence>
<keyword evidence="2" id="KW-1185">Reference proteome</keyword>
<reference evidence="1 2" key="1">
    <citation type="submission" date="2019-05" db="EMBL/GenBank/DDBJ databases">
        <authorList>
            <consortium name="Science for Life Laboratories"/>
        </authorList>
    </citation>
    <scope>NUCLEOTIDE SEQUENCE [LARGE SCALE GENOMIC DNA]</scope>
    <source>
        <strain evidence="1">Soil9</strain>
    </source>
</reference>
<name>A0A6P2D3Z1_9BACT</name>
<evidence type="ECO:0000313" key="1">
    <source>
        <dbReference type="EMBL" id="VTR94110.1"/>
    </source>
</evidence>
<dbReference type="Proteomes" id="UP000464178">
    <property type="component" value="Chromosome"/>
</dbReference>
<evidence type="ECO:0000313" key="2">
    <source>
        <dbReference type="Proteomes" id="UP000464178"/>
    </source>
</evidence>
<dbReference type="EMBL" id="LR593886">
    <property type="protein sequence ID" value="VTR94110.1"/>
    <property type="molecule type" value="Genomic_DNA"/>
</dbReference>
<protein>
    <submittedName>
        <fullName evidence="1">Uncharacterized protein</fullName>
    </submittedName>
</protein>
<proteinExistence type="predicted"/>
<gene>
    <name evidence="1" type="ORF">SOIL9_36040</name>
</gene>
<dbReference type="AlphaFoldDB" id="A0A6P2D3Z1"/>
<organism evidence="1 2">
    <name type="scientific">Gemmata massiliana</name>
    <dbReference type="NCBI Taxonomy" id="1210884"/>
    <lineage>
        <taxon>Bacteria</taxon>
        <taxon>Pseudomonadati</taxon>
        <taxon>Planctomycetota</taxon>
        <taxon>Planctomycetia</taxon>
        <taxon>Gemmatales</taxon>
        <taxon>Gemmataceae</taxon>
        <taxon>Gemmata</taxon>
    </lineage>
</organism>